<accession>A0A4C1VLG5</accession>
<protein>
    <submittedName>
        <fullName evidence="1">Uncharacterized protein</fullName>
    </submittedName>
</protein>
<comment type="caution">
    <text evidence="1">The sequence shown here is derived from an EMBL/GenBank/DDBJ whole genome shotgun (WGS) entry which is preliminary data.</text>
</comment>
<sequence length="210" mass="23824">MMLHPPPRLRPAASLSFARTTSEFGIIDAGVAASARRARPLATTTFPISCRTAPPPLVLPILLDFFRNIPHHRYVYNGSPGGRPNRKIKHLERDWLHKLFSTRKRASAVGSGLGRDGRPRTSSHYSFGALALRARSVRLELGRAASWNFFISRMRGDAKSLAVKNGRPHADVAQRLRQPKLIRDALRNVQRVSLALSWMWLRFRFQIMQR</sequence>
<proteinExistence type="predicted"/>
<evidence type="ECO:0000313" key="1">
    <source>
        <dbReference type="EMBL" id="GBP39473.1"/>
    </source>
</evidence>
<reference evidence="1 2" key="1">
    <citation type="journal article" date="2019" name="Commun. Biol.">
        <title>The bagworm genome reveals a unique fibroin gene that provides high tensile strength.</title>
        <authorList>
            <person name="Kono N."/>
            <person name="Nakamura H."/>
            <person name="Ohtoshi R."/>
            <person name="Tomita M."/>
            <person name="Numata K."/>
            <person name="Arakawa K."/>
        </authorList>
    </citation>
    <scope>NUCLEOTIDE SEQUENCE [LARGE SCALE GENOMIC DNA]</scope>
</reference>
<dbReference type="Proteomes" id="UP000299102">
    <property type="component" value="Unassembled WGS sequence"/>
</dbReference>
<dbReference type="EMBL" id="BGZK01000366">
    <property type="protein sequence ID" value="GBP39473.1"/>
    <property type="molecule type" value="Genomic_DNA"/>
</dbReference>
<organism evidence="1 2">
    <name type="scientific">Eumeta variegata</name>
    <name type="common">Bagworm moth</name>
    <name type="synonym">Eumeta japonica</name>
    <dbReference type="NCBI Taxonomy" id="151549"/>
    <lineage>
        <taxon>Eukaryota</taxon>
        <taxon>Metazoa</taxon>
        <taxon>Ecdysozoa</taxon>
        <taxon>Arthropoda</taxon>
        <taxon>Hexapoda</taxon>
        <taxon>Insecta</taxon>
        <taxon>Pterygota</taxon>
        <taxon>Neoptera</taxon>
        <taxon>Endopterygota</taxon>
        <taxon>Lepidoptera</taxon>
        <taxon>Glossata</taxon>
        <taxon>Ditrysia</taxon>
        <taxon>Tineoidea</taxon>
        <taxon>Psychidae</taxon>
        <taxon>Oiketicinae</taxon>
        <taxon>Eumeta</taxon>
    </lineage>
</organism>
<name>A0A4C1VLG5_EUMVA</name>
<dbReference type="AlphaFoldDB" id="A0A4C1VLG5"/>
<keyword evidence="2" id="KW-1185">Reference proteome</keyword>
<evidence type="ECO:0000313" key="2">
    <source>
        <dbReference type="Proteomes" id="UP000299102"/>
    </source>
</evidence>
<gene>
    <name evidence="1" type="ORF">EVAR_23824_1</name>
</gene>